<accession>A0A426ZQF1</accession>
<keyword evidence="1" id="KW-0812">Transmembrane</keyword>
<name>A0A426ZQF1_ENSVE</name>
<sequence length="111" mass="12384">MDVTTNNSTEMLLSSKASYANTLSHAGDELKSFRCCLRWMCIDESNVKYKMISWSLFLLLGVSSLPPLTLSSLVPPVVMPTMCGPAPLTFAYGVSYLCLFTFVHHYGFCHF</sequence>
<reference evidence="2 3" key="1">
    <citation type="journal article" date="2014" name="Agronomy (Basel)">
        <title>A Draft Genome Sequence for Ensete ventricosum, the Drought-Tolerant Tree Against Hunger.</title>
        <authorList>
            <person name="Harrison J."/>
            <person name="Moore K.A."/>
            <person name="Paszkiewicz K."/>
            <person name="Jones T."/>
            <person name="Grant M."/>
            <person name="Ambacheew D."/>
            <person name="Muzemil S."/>
            <person name="Studholme D.J."/>
        </authorList>
    </citation>
    <scope>NUCLEOTIDE SEQUENCE [LARGE SCALE GENOMIC DNA]</scope>
</reference>
<proteinExistence type="predicted"/>
<dbReference type="Proteomes" id="UP000287651">
    <property type="component" value="Unassembled WGS sequence"/>
</dbReference>
<dbReference type="Pfam" id="PF12056">
    <property type="entry name" value="DUF3537"/>
    <property type="match status" value="1"/>
</dbReference>
<evidence type="ECO:0000313" key="3">
    <source>
        <dbReference type="Proteomes" id="UP000287651"/>
    </source>
</evidence>
<gene>
    <name evidence="2" type="ORF">B296_00009947</name>
</gene>
<evidence type="ECO:0000313" key="2">
    <source>
        <dbReference type="EMBL" id="RRT66237.1"/>
    </source>
</evidence>
<organism evidence="2 3">
    <name type="scientific">Ensete ventricosum</name>
    <name type="common">Abyssinian banana</name>
    <name type="synonym">Musa ensete</name>
    <dbReference type="NCBI Taxonomy" id="4639"/>
    <lineage>
        <taxon>Eukaryota</taxon>
        <taxon>Viridiplantae</taxon>
        <taxon>Streptophyta</taxon>
        <taxon>Embryophyta</taxon>
        <taxon>Tracheophyta</taxon>
        <taxon>Spermatophyta</taxon>
        <taxon>Magnoliopsida</taxon>
        <taxon>Liliopsida</taxon>
        <taxon>Zingiberales</taxon>
        <taxon>Musaceae</taxon>
        <taxon>Ensete</taxon>
    </lineage>
</organism>
<feature type="transmembrane region" description="Helical" evidence="1">
    <location>
        <begin position="90"/>
        <end position="109"/>
    </location>
</feature>
<dbReference type="AlphaFoldDB" id="A0A426ZQF1"/>
<dbReference type="PANTHER" id="PTHR31963:SF29">
    <property type="entry name" value="OS02G0566400 PROTEIN"/>
    <property type="match status" value="1"/>
</dbReference>
<protein>
    <submittedName>
        <fullName evidence="2">Uncharacterized protein</fullName>
    </submittedName>
</protein>
<dbReference type="EMBL" id="AMZH03005505">
    <property type="protein sequence ID" value="RRT66237.1"/>
    <property type="molecule type" value="Genomic_DNA"/>
</dbReference>
<dbReference type="InterPro" id="IPR021924">
    <property type="entry name" value="DUF3537"/>
</dbReference>
<keyword evidence="1" id="KW-1133">Transmembrane helix</keyword>
<comment type="caution">
    <text evidence="2">The sequence shown here is derived from an EMBL/GenBank/DDBJ whole genome shotgun (WGS) entry which is preliminary data.</text>
</comment>
<evidence type="ECO:0000256" key="1">
    <source>
        <dbReference type="SAM" id="Phobius"/>
    </source>
</evidence>
<keyword evidence="1" id="KW-0472">Membrane</keyword>
<dbReference type="PANTHER" id="PTHR31963">
    <property type="entry name" value="RAS GUANINE NUCLEOTIDE EXCHANGE FACTOR K"/>
    <property type="match status" value="1"/>
</dbReference>
<feature type="transmembrane region" description="Helical" evidence="1">
    <location>
        <begin position="56"/>
        <end position="78"/>
    </location>
</feature>